<dbReference type="EMBL" id="LGUC01000001">
    <property type="protein sequence ID" value="KPN29689.1"/>
    <property type="molecule type" value="Genomic_DNA"/>
</dbReference>
<feature type="transmembrane region" description="Helical" evidence="1">
    <location>
        <begin position="82"/>
        <end position="104"/>
    </location>
</feature>
<keyword evidence="3" id="KW-1185">Reference proteome</keyword>
<sequence length="135" mass="13871">MPPRATQRVVAALFGATAVWRALSGVAAVVRWLWLGEIVGNGSMALLLVSVVVGPVVGAGAGDAALRRGFWSRSHAAHRRRAVAVGALLVLPLVVTEALGWLLGNGPASLPLYGAVTLSVTTLVLLAVFGSGRDQ</sequence>
<proteinExistence type="predicted"/>
<comment type="caution">
    <text evidence="2">The sequence shown here is derived from an EMBL/GenBank/DDBJ whole genome shotgun (WGS) entry which is preliminary data.</text>
</comment>
<evidence type="ECO:0000313" key="3">
    <source>
        <dbReference type="Proteomes" id="UP000050535"/>
    </source>
</evidence>
<evidence type="ECO:0000256" key="1">
    <source>
        <dbReference type="SAM" id="Phobius"/>
    </source>
</evidence>
<gene>
    <name evidence="2" type="ORF">SY89_00404</name>
</gene>
<protein>
    <submittedName>
        <fullName evidence="2">Uncharacterized protein</fullName>
    </submittedName>
</protein>
<keyword evidence="1" id="KW-0812">Transmembrane</keyword>
<reference evidence="3" key="1">
    <citation type="submission" date="2013-11" db="EMBL/GenBank/DDBJ databases">
        <authorList>
            <person name="Hoang H.T."/>
            <person name="Killian M.L."/>
            <person name="Madson D.M."/>
            <person name="Arruda P.H.E."/>
            <person name="Sun D."/>
            <person name="Schwartz K.J."/>
            <person name="Yoon K."/>
        </authorList>
    </citation>
    <scope>NUCLEOTIDE SEQUENCE [LARGE SCALE GENOMIC DNA]</scope>
    <source>
        <strain evidence="3">CDK2</strain>
    </source>
</reference>
<keyword evidence="1" id="KW-1133">Transmembrane helix</keyword>
<dbReference type="AlphaFoldDB" id="A0A0P7GM11"/>
<organism evidence="2 3">
    <name type="scientific">Halolamina pelagica</name>
    <dbReference type="NCBI Taxonomy" id="699431"/>
    <lineage>
        <taxon>Archaea</taxon>
        <taxon>Methanobacteriati</taxon>
        <taxon>Methanobacteriota</taxon>
        <taxon>Stenosarchaea group</taxon>
        <taxon>Halobacteria</taxon>
        <taxon>Halobacteriales</taxon>
        <taxon>Haloferacaceae</taxon>
    </lineage>
</organism>
<name>A0A0P7GM11_9EURY</name>
<feature type="transmembrane region" description="Helical" evidence="1">
    <location>
        <begin position="110"/>
        <end position="129"/>
    </location>
</feature>
<keyword evidence="1" id="KW-0472">Membrane</keyword>
<dbReference type="Proteomes" id="UP000050535">
    <property type="component" value="Unassembled WGS sequence"/>
</dbReference>
<dbReference type="RefSeq" id="WP_054582924.1">
    <property type="nucleotide sequence ID" value="NZ_LGUC01000001.1"/>
</dbReference>
<dbReference type="OrthoDB" id="313549at2157"/>
<feature type="transmembrane region" description="Helical" evidence="1">
    <location>
        <begin position="38"/>
        <end position="61"/>
    </location>
</feature>
<evidence type="ECO:0000313" key="2">
    <source>
        <dbReference type="EMBL" id="KPN29689.1"/>
    </source>
</evidence>
<accession>A0A0P7GM11</accession>